<evidence type="ECO:0000256" key="1">
    <source>
        <dbReference type="SAM" id="Phobius"/>
    </source>
</evidence>
<feature type="transmembrane region" description="Helical" evidence="1">
    <location>
        <begin position="80"/>
        <end position="100"/>
    </location>
</feature>
<name>A0A420WZG1_9GAMM</name>
<sequence length="123" mass="13889">MTFMPDWLAPWLEGLIAFLLVTGGIFAVIGALGLLRFRDFFQRLHGPAKNSTLGVGCTLLASMLFFWLQTGDHSGRELLITLFLMITTPVSAHLLTMTGMHHRLRRTERTQGEPYELGSERDR</sequence>
<proteinExistence type="predicted"/>
<accession>A0A420WZG1</accession>
<dbReference type="EMBL" id="RBIN01000002">
    <property type="protein sequence ID" value="RKR06619.1"/>
    <property type="molecule type" value="Genomic_DNA"/>
</dbReference>
<dbReference type="Proteomes" id="UP000281975">
    <property type="component" value="Unassembled WGS sequence"/>
</dbReference>
<evidence type="ECO:0000313" key="2">
    <source>
        <dbReference type="EMBL" id="RKR06619.1"/>
    </source>
</evidence>
<dbReference type="InterPro" id="IPR005133">
    <property type="entry name" value="PhaG_MnhG_YufB"/>
</dbReference>
<keyword evidence="1" id="KW-1133">Transmembrane helix</keyword>
<keyword evidence="3" id="KW-1185">Reference proteome</keyword>
<gene>
    <name evidence="2" type="ORF">C7446_0600</name>
</gene>
<evidence type="ECO:0000313" key="3">
    <source>
        <dbReference type="Proteomes" id="UP000281975"/>
    </source>
</evidence>
<keyword evidence="1" id="KW-0812">Transmembrane</keyword>
<reference evidence="2 3" key="1">
    <citation type="submission" date="2018-10" db="EMBL/GenBank/DDBJ databases">
        <title>Genomic Encyclopedia of Type Strains, Phase IV (KMG-IV): sequencing the most valuable type-strain genomes for metagenomic binning, comparative biology and taxonomic classification.</title>
        <authorList>
            <person name="Goeker M."/>
        </authorList>
    </citation>
    <scope>NUCLEOTIDE SEQUENCE [LARGE SCALE GENOMIC DNA]</scope>
    <source>
        <strain evidence="2 3">DSM 23229</strain>
    </source>
</reference>
<organism evidence="2 3">
    <name type="scientific">Kushneria sinocarnis</name>
    <dbReference type="NCBI Taxonomy" id="595502"/>
    <lineage>
        <taxon>Bacteria</taxon>
        <taxon>Pseudomonadati</taxon>
        <taxon>Pseudomonadota</taxon>
        <taxon>Gammaproteobacteria</taxon>
        <taxon>Oceanospirillales</taxon>
        <taxon>Halomonadaceae</taxon>
        <taxon>Kushneria</taxon>
    </lineage>
</organism>
<dbReference type="Pfam" id="PF03334">
    <property type="entry name" value="PhaG_MnhG_YufB"/>
    <property type="match status" value="1"/>
</dbReference>
<feature type="transmembrane region" description="Helical" evidence="1">
    <location>
        <begin position="47"/>
        <end position="68"/>
    </location>
</feature>
<dbReference type="GO" id="GO:0015385">
    <property type="term" value="F:sodium:proton antiporter activity"/>
    <property type="evidence" value="ECO:0007669"/>
    <property type="project" value="TreeGrafter"/>
</dbReference>
<dbReference type="NCBIfam" id="NF009316">
    <property type="entry name" value="PRK12674.1-5"/>
    <property type="match status" value="1"/>
</dbReference>
<protein>
    <submittedName>
        <fullName evidence="2">Multisubunit potassium/proton antiporter PhaG subunit</fullName>
    </submittedName>
</protein>
<dbReference type="PANTHER" id="PTHR34703">
    <property type="entry name" value="ANTIPORTER SUBUNIT MNHG2-RELATED"/>
    <property type="match status" value="1"/>
</dbReference>
<dbReference type="PANTHER" id="PTHR34703:SF1">
    <property type="entry name" value="ANTIPORTER SUBUNIT MNHG2-RELATED"/>
    <property type="match status" value="1"/>
</dbReference>
<dbReference type="AlphaFoldDB" id="A0A420WZG1"/>
<comment type="caution">
    <text evidence="2">The sequence shown here is derived from an EMBL/GenBank/DDBJ whole genome shotgun (WGS) entry which is preliminary data.</text>
</comment>
<dbReference type="RefSeq" id="WP_245977633.1">
    <property type="nucleotide sequence ID" value="NZ_RBIN01000002.1"/>
</dbReference>
<dbReference type="NCBIfam" id="TIGR01300">
    <property type="entry name" value="CPA3_mnhG_phaG"/>
    <property type="match status" value="1"/>
</dbReference>
<keyword evidence="1" id="KW-0472">Membrane</keyword>
<feature type="transmembrane region" description="Helical" evidence="1">
    <location>
        <begin position="15"/>
        <end position="35"/>
    </location>
</feature>